<gene>
    <name evidence="1" type="ORF">ACFQ0E_08630</name>
</gene>
<dbReference type="EMBL" id="JBHTIF010000001">
    <property type="protein sequence ID" value="MFD0725664.1"/>
    <property type="molecule type" value="Genomic_DNA"/>
</dbReference>
<evidence type="ECO:0000313" key="2">
    <source>
        <dbReference type="Proteomes" id="UP001597110"/>
    </source>
</evidence>
<dbReference type="RefSeq" id="WP_386823252.1">
    <property type="nucleotide sequence ID" value="NZ_JBHTIF010000001.1"/>
</dbReference>
<name>A0ABW2YAS8_9GAMM</name>
<comment type="caution">
    <text evidence="1">The sequence shown here is derived from an EMBL/GenBank/DDBJ whole genome shotgun (WGS) entry which is preliminary data.</text>
</comment>
<dbReference type="Proteomes" id="UP001597110">
    <property type="component" value="Unassembled WGS sequence"/>
</dbReference>
<sequence>MPTLNEYLGGLIASVTNARVMADAQTVAVAEQYARHDLLKHFAVPRMRIGDIELTIPVAIEGLVDRVEYQLAPIGNDRFRTEIYREVCASIGATELPLLASNDLVAALSEETPALIQLLREDPSDKSFFAFSDRTAQRFAEIAERHDLFKVMPGIEFSRERMIERLTKRCGTLVTGVEQKTSLDQLEVVAESHRLREQRAEDIVRIRLKIGEDGMEWQTIEKSDGTIERRLLPE</sequence>
<accession>A0ABW2YAS8</accession>
<protein>
    <submittedName>
        <fullName evidence="1">Uncharacterized protein</fullName>
    </submittedName>
</protein>
<keyword evidence="2" id="KW-1185">Reference proteome</keyword>
<proteinExistence type="predicted"/>
<organism evidence="1 2">
    <name type="scientific">Lysobacter brunescens</name>
    <dbReference type="NCBI Taxonomy" id="262323"/>
    <lineage>
        <taxon>Bacteria</taxon>
        <taxon>Pseudomonadati</taxon>
        <taxon>Pseudomonadota</taxon>
        <taxon>Gammaproteobacteria</taxon>
        <taxon>Lysobacterales</taxon>
        <taxon>Lysobacteraceae</taxon>
        <taxon>Lysobacter</taxon>
    </lineage>
</organism>
<reference evidence="2" key="1">
    <citation type="journal article" date="2019" name="Int. J. Syst. Evol. Microbiol.">
        <title>The Global Catalogue of Microorganisms (GCM) 10K type strain sequencing project: providing services to taxonomists for standard genome sequencing and annotation.</title>
        <authorList>
            <consortium name="The Broad Institute Genomics Platform"/>
            <consortium name="The Broad Institute Genome Sequencing Center for Infectious Disease"/>
            <person name="Wu L."/>
            <person name="Ma J."/>
        </authorList>
    </citation>
    <scope>NUCLEOTIDE SEQUENCE [LARGE SCALE GENOMIC DNA]</scope>
    <source>
        <strain evidence="2">CCUG 55585</strain>
    </source>
</reference>
<evidence type="ECO:0000313" key="1">
    <source>
        <dbReference type="EMBL" id="MFD0725664.1"/>
    </source>
</evidence>